<accession>A0ABQ3VSF2</accession>
<dbReference type="InterPro" id="IPR000515">
    <property type="entry name" value="MetI-like"/>
</dbReference>
<comment type="caution">
    <text evidence="9">The sequence shown here is derived from an EMBL/GenBank/DDBJ whole genome shotgun (WGS) entry which is preliminary data.</text>
</comment>
<evidence type="ECO:0000256" key="3">
    <source>
        <dbReference type="ARBA" id="ARBA00022475"/>
    </source>
</evidence>
<evidence type="ECO:0000313" key="10">
    <source>
        <dbReference type="Proteomes" id="UP000635565"/>
    </source>
</evidence>
<feature type="transmembrane region" description="Helical" evidence="7">
    <location>
        <begin position="231"/>
        <end position="250"/>
    </location>
</feature>
<comment type="subcellular location">
    <subcellularLocation>
        <location evidence="1 7">Cell membrane</location>
        <topology evidence="1 7">Multi-pass membrane protein</topology>
    </subcellularLocation>
</comment>
<keyword evidence="3" id="KW-1003">Cell membrane</keyword>
<feature type="transmembrane region" description="Helical" evidence="7">
    <location>
        <begin position="32"/>
        <end position="56"/>
    </location>
</feature>
<dbReference type="SUPFAM" id="SSF161098">
    <property type="entry name" value="MetI-like"/>
    <property type="match status" value="1"/>
</dbReference>
<evidence type="ECO:0000256" key="1">
    <source>
        <dbReference type="ARBA" id="ARBA00004651"/>
    </source>
</evidence>
<dbReference type="CDD" id="cd06261">
    <property type="entry name" value="TM_PBP2"/>
    <property type="match status" value="1"/>
</dbReference>
<feature type="domain" description="ABC transmembrane type-1" evidence="8">
    <location>
        <begin position="92"/>
        <end position="307"/>
    </location>
</feature>
<keyword evidence="5 7" id="KW-1133">Transmembrane helix</keyword>
<reference evidence="9 10" key="1">
    <citation type="journal article" date="2021" name="Int. J. Syst. Evol. Microbiol.">
        <title>Reticulibacter mediterranei gen. nov., sp. nov., within the new family Reticulibacteraceae fam. nov., and Ktedonospora formicarum gen. nov., sp. nov., Ktedonobacter robiniae sp. nov., Dictyobacter formicarum sp. nov. and Dictyobacter arantiisoli sp. nov., belonging to the class Ktedonobacteria.</title>
        <authorList>
            <person name="Yabe S."/>
            <person name="Zheng Y."/>
            <person name="Wang C.M."/>
            <person name="Sakai Y."/>
            <person name="Abe K."/>
            <person name="Yokota A."/>
            <person name="Donadio S."/>
            <person name="Cavaletti L."/>
            <person name="Monciardini P."/>
        </authorList>
    </citation>
    <scope>NUCLEOTIDE SEQUENCE [LARGE SCALE GENOMIC DNA]</scope>
    <source>
        <strain evidence="9 10">SOSP1-9</strain>
    </source>
</reference>
<evidence type="ECO:0000256" key="7">
    <source>
        <dbReference type="RuleBase" id="RU363032"/>
    </source>
</evidence>
<keyword evidence="4 7" id="KW-0812">Transmembrane</keyword>
<dbReference type="PROSITE" id="PS50928">
    <property type="entry name" value="ABC_TM1"/>
    <property type="match status" value="1"/>
</dbReference>
<dbReference type="PANTHER" id="PTHR30193">
    <property type="entry name" value="ABC TRANSPORTER PERMEASE PROTEIN"/>
    <property type="match status" value="1"/>
</dbReference>
<dbReference type="EMBL" id="BNJJ01000028">
    <property type="protein sequence ID" value="GHO88850.1"/>
    <property type="molecule type" value="Genomic_DNA"/>
</dbReference>
<organism evidence="9 10">
    <name type="scientific">Dictyobacter formicarum</name>
    <dbReference type="NCBI Taxonomy" id="2778368"/>
    <lineage>
        <taxon>Bacteria</taxon>
        <taxon>Bacillati</taxon>
        <taxon>Chloroflexota</taxon>
        <taxon>Ktedonobacteria</taxon>
        <taxon>Ktedonobacterales</taxon>
        <taxon>Dictyobacteraceae</taxon>
        <taxon>Dictyobacter</taxon>
    </lineage>
</organism>
<evidence type="ECO:0000256" key="6">
    <source>
        <dbReference type="ARBA" id="ARBA00023136"/>
    </source>
</evidence>
<dbReference type="Proteomes" id="UP000635565">
    <property type="component" value="Unassembled WGS sequence"/>
</dbReference>
<keyword evidence="10" id="KW-1185">Reference proteome</keyword>
<feature type="transmembrane region" description="Helical" evidence="7">
    <location>
        <begin position="289"/>
        <end position="310"/>
    </location>
</feature>
<keyword evidence="6 7" id="KW-0472">Membrane</keyword>
<protein>
    <submittedName>
        <fullName evidence="9">Suagr ABC transporter permease</fullName>
    </submittedName>
</protein>
<dbReference type="InterPro" id="IPR035906">
    <property type="entry name" value="MetI-like_sf"/>
</dbReference>
<evidence type="ECO:0000256" key="2">
    <source>
        <dbReference type="ARBA" id="ARBA00022448"/>
    </source>
</evidence>
<evidence type="ECO:0000259" key="8">
    <source>
        <dbReference type="PROSITE" id="PS50928"/>
    </source>
</evidence>
<proteinExistence type="inferred from homology"/>
<evidence type="ECO:0000256" key="4">
    <source>
        <dbReference type="ARBA" id="ARBA00022692"/>
    </source>
</evidence>
<evidence type="ECO:0000313" key="9">
    <source>
        <dbReference type="EMBL" id="GHO88850.1"/>
    </source>
</evidence>
<dbReference type="InterPro" id="IPR051393">
    <property type="entry name" value="ABC_transporter_permease"/>
</dbReference>
<comment type="similarity">
    <text evidence="7">Belongs to the binding-protein-dependent transport system permease family.</text>
</comment>
<sequence>MSFPSLLVKEKEDMQAVRGSRPRGLSRKHREWIAASFFLLPDMLGLLIFLGIPMVMALGMGFFNVDGFGNITFVGLQNYTAMFSDAQFMGSLRVTLLYIFLFVPGLFVCSLFLAILVKQKIPLVGVFRSMFFLPNVVSLVVVGFVWKFLLIDKIGLINQLLQMVGISGNSWLGDPKLALGTILVVTIWFWMGYYMVIFLAGLQEISPEYYEAARLDGAGHWSTFRYVTWPLLKPTSFFVLLVSLVSAVAGSQGFDLIFVMTQGGPANSTSLGIFYIYQQAFQFGNYGYAAAMASFLVVILLVATILMFTVTKGGRFEFD</sequence>
<gene>
    <name evidence="9" type="ORF">KSZ_68560</name>
</gene>
<feature type="transmembrane region" description="Helical" evidence="7">
    <location>
        <begin position="129"/>
        <end position="151"/>
    </location>
</feature>
<dbReference type="Pfam" id="PF00528">
    <property type="entry name" value="BPD_transp_1"/>
    <property type="match status" value="1"/>
</dbReference>
<evidence type="ECO:0000256" key="5">
    <source>
        <dbReference type="ARBA" id="ARBA00022989"/>
    </source>
</evidence>
<feature type="transmembrane region" description="Helical" evidence="7">
    <location>
        <begin position="96"/>
        <end position="117"/>
    </location>
</feature>
<name>A0ABQ3VSF2_9CHLR</name>
<keyword evidence="2 7" id="KW-0813">Transport</keyword>
<dbReference type="Gene3D" id="1.10.3720.10">
    <property type="entry name" value="MetI-like"/>
    <property type="match status" value="1"/>
</dbReference>
<feature type="transmembrane region" description="Helical" evidence="7">
    <location>
        <begin position="177"/>
        <end position="200"/>
    </location>
</feature>
<dbReference type="PANTHER" id="PTHR30193:SF37">
    <property type="entry name" value="INNER MEMBRANE ABC TRANSPORTER PERMEASE PROTEIN YCJO"/>
    <property type="match status" value="1"/>
</dbReference>